<keyword evidence="4 6" id="KW-0998">Cell outer membrane</keyword>
<keyword evidence="3 6" id="KW-0564">Palmitate</keyword>
<comment type="subunit">
    <text evidence="6">Part of the Bam complex.</text>
</comment>
<feature type="domain" description="Outer membrane lipoprotein BamD-like" evidence="8">
    <location>
        <begin position="38"/>
        <end position="241"/>
    </location>
</feature>
<dbReference type="PANTHER" id="PTHR37423:SF1">
    <property type="entry name" value="OUTER MEMBRANE PROTEIN ASSEMBLY FACTOR BAMD"/>
    <property type="match status" value="1"/>
</dbReference>
<dbReference type="GO" id="GO:0051205">
    <property type="term" value="P:protein insertion into membrane"/>
    <property type="evidence" value="ECO:0007669"/>
    <property type="project" value="UniProtKB-UniRule"/>
</dbReference>
<dbReference type="Pfam" id="PF13525">
    <property type="entry name" value="YfiO"/>
    <property type="match status" value="1"/>
</dbReference>
<evidence type="ECO:0000256" key="3">
    <source>
        <dbReference type="ARBA" id="ARBA00023139"/>
    </source>
</evidence>
<dbReference type="GO" id="GO:0043165">
    <property type="term" value="P:Gram-negative-bacterium-type cell outer membrane assembly"/>
    <property type="evidence" value="ECO:0007669"/>
    <property type="project" value="UniProtKB-UniRule"/>
</dbReference>
<gene>
    <name evidence="6" type="primary">bamD</name>
    <name evidence="9" type="ORF">EVB03_06825</name>
</gene>
<dbReference type="EMBL" id="SHBP01000008">
    <property type="protein sequence ID" value="RZO19839.1"/>
    <property type="molecule type" value="Genomic_DNA"/>
</dbReference>
<evidence type="ECO:0000259" key="8">
    <source>
        <dbReference type="Pfam" id="PF13525"/>
    </source>
</evidence>
<reference evidence="9 10" key="1">
    <citation type="submission" date="2019-02" db="EMBL/GenBank/DDBJ databases">
        <title>Prokaryotic population dynamics and viral predation in marine succession experiment using metagenomics: the confinement effect.</title>
        <authorList>
            <person name="Haro-Moreno J.M."/>
            <person name="Rodriguez-Valera F."/>
            <person name="Lopez-Perez M."/>
        </authorList>
    </citation>
    <scope>NUCLEOTIDE SEQUENCE [LARGE SCALE GENOMIC DNA]</scope>
    <source>
        <strain evidence="9">MED-G170</strain>
    </source>
</reference>
<name>A0A520MF47_9GAMM</name>
<dbReference type="AlphaFoldDB" id="A0A520MF47"/>
<dbReference type="InterPro" id="IPR039565">
    <property type="entry name" value="BamD-like"/>
</dbReference>
<dbReference type="PROSITE" id="PS51257">
    <property type="entry name" value="PROKAR_LIPOPROTEIN"/>
    <property type="match status" value="1"/>
</dbReference>
<sequence length="330" mass="37215">MKNLSLMLLILSLSLTTGCSWLGWGDEEQTEEDSAGLTEKDFYERIQSSLNASNWTVAISNLQLLESQFPFGKYAEQGQLELIYAQYKSGDYESSIASADRFIRLHPQHPNVDYAFYVKGLSEISQTGGFFDSFLPTDSSLRDIGEARGAFTTLTELLSRFPESPYAADARKRLISLRNRLARAEIHVANYYFTRGAYLAAANRGRFVVENFQQSPAVPDGLAVMAQAYYLLEMKELADNSVEVLVANYPEHPSLDSNGQFDFERRLLADQDSWLDKVSFGVLKRIKPPSFDSRAVYDKVTREAELGNGDQSQQENKRSIWSLLTFGLLN</sequence>
<comment type="caution">
    <text evidence="9">The sequence shown here is derived from an EMBL/GenBank/DDBJ whole genome shotgun (WGS) entry which is preliminary data.</text>
</comment>
<dbReference type="GO" id="GO:1990063">
    <property type="term" value="C:Bam protein complex"/>
    <property type="evidence" value="ECO:0007669"/>
    <property type="project" value="TreeGrafter"/>
</dbReference>
<protein>
    <recommendedName>
        <fullName evidence="6">Outer membrane protein assembly factor BamD</fullName>
    </recommendedName>
</protein>
<dbReference type="InterPro" id="IPR017689">
    <property type="entry name" value="BamD"/>
</dbReference>
<accession>A0A520MF47</accession>
<dbReference type="InterPro" id="IPR011990">
    <property type="entry name" value="TPR-like_helical_dom_sf"/>
</dbReference>
<evidence type="ECO:0000256" key="4">
    <source>
        <dbReference type="ARBA" id="ARBA00023237"/>
    </source>
</evidence>
<dbReference type="HAMAP" id="MF_00922">
    <property type="entry name" value="OM_assembly_BamD"/>
    <property type="match status" value="1"/>
</dbReference>
<evidence type="ECO:0000256" key="2">
    <source>
        <dbReference type="ARBA" id="ARBA00023136"/>
    </source>
</evidence>
<evidence type="ECO:0000256" key="7">
    <source>
        <dbReference type="SAM" id="SignalP"/>
    </source>
</evidence>
<dbReference type="CDD" id="cd15830">
    <property type="entry name" value="BamD"/>
    <property type="match status" value="1"/>
</dbReference>
<dbReference type="PANTHER" id="PTHR37423">
    <property type="entry name" value="SOLUBLE LYTIC MUREIN TRANSGLYCOSYLASE-RELATED"/>
    <property type="match status" value="1"/>
</dbReference>
<evidence type="ECO:0000256" key="5">
    <source>
        <dbReference type="ARBA" id="ARBA00023288"/>
    </source>
</evidence>
<dbReference type="Proteomes" id="UP000315889">
    <property type="component" value="Unassembled WGS sequence"/>
</dbReference>
<proteinExistence type="inferred from homology"/>
<keyword evidence="2 6" id="KW-0472">Membrane</keyword>
<feature type="chain" id="PRO_5022276617" description="Outer membrane protein assembly factor BamD" evidence="7">
    <location>
        <begin position="23"/>
        <end position="330"/>
    </location>
</feature>
<keyword evidence="1 6" id="KW-0732">Signal</keyword>
<evidence type="ECO:0000313" key="10">
    <source>
        <dbReference type="Proteomes" id="UP000315889"/>
    </source>
</evidence>
<comment type="function">
    <text evidence="6">Part of the outer membrane protein assembly complex, which is involved in assembly and insertion of beta-barrel proteins into the outer membrane.</text>
</comment>
<dbReference type="NCBIfam" id="TIGR03302">
    <property type="entry name" value="OM_YfiO"/>
    <property type="match status" value="1"/>
</dbReference>
<evidence type="ECO:0000313" key="9">
    <source>
        <dbReference type="EMBL" id="RZO19839.1"/>
    </source>
</evidence>
<dbReference type="SUPFAM" id="SSF48452">
    <property type="entry name" value="TPR-like"/>
    <property type="match status" value="1"/>
</dbReference>
<organism evidence="9 10">
    <name type="scientific">SAR92 clade bacterium</name>
    <dbReference type="NCBI Taxonomy" id="2315479"/>
    <lineage>
        <taxon>Bacteria</taxon>
        <taxon>Pseudomonadati</taxon>
        <taxon>Pseudomonadota</taxon>
        <taxon>Gammaproteobacteria</taxon>
        <taxon>Cellvibrionales</taxon>
        <taxon>Porticoccaceae</taxon>
        <taxon>SAR92 clade</taxon>
    </lineage>
</organism>
<feature type="signal peptide" evidence="7">
    <location>
        <begin position="1"/>
        <end position="22"/>
    </location>
</feature>
<comment type="subcellular location">
    <subcellularLocation>
        <location evidence="6">Cell outer membrane</location>
        <topology evidence="6">Lipid-anchor</topology>
    </subcellularLocation>
</comment>
<comment type="similarity">
    <text evidence="6">Belongs to the BamD family.</text>
</comment>
<keyword evidence="5 6" id="KW-0449">Lipoprotein</keyword>
<evidence type="ECO:0000256" key="1">
    <source>
        <dbReference type="ARBA" id="ARBA00022729"/>
    </source>
</evidence>
<dbReference type="Gene3D" id="1.25.40.10">
    <property type="entry name" value="Tetratricopeptide repeat domain"/>
    <property type="match status" value="1"/>
</dbReference>
<evidence type="ECO:0000256" key="6">
    <source>
        <dbReference type="HAMAP-Rule" id="MF_00922"/>
    </source>
</evidence>